<keyword evidence="4 5" id="KW-0173">Coenzyme A biosynthesis</keyword>
<dbReference type="PROSITE" id="PS51219">
    <property type="entry name" value="DPCK"/>
    <property type="match status" value="1"/>
</dbReference>
<comment type="pathway">
    <text evidence="5">Cofactor biosynthesis; coenzyme A biosynthesis; CoA from (R)-pantothenate: step 5/5.</text>
</comment>
<comment type="subcellular location">
    <subcellularLocation>
        <location evidence="5">Cytoplasm</location>
    </subcellularLocation>
</comment>
<dbReference type="InterPro" id="IPR001977">
    <property type="entry name" value="Depp_CoAkinase"/>
</dbReference>
<dbReference type="EMBL" id="CP073100">
    <property type="protein sequence ID" value="QUE49626.1"/>
    <property type="molecule type" value="Genomic_DNA"/>
</dbReference>
<name>A0A975G6E8_9BACT</name>
<organism evidence="7 8">
    <name type="scientific">Luteolibacter ambystomatis</name>
    <dbReference type="NCBI Taxonomy" id="2824561"/>
    <lineage>
        <taxon>Bacteria</taxon>
        <taxon>Pseudomonadati</taxon>
        <taxon>Verrucomicrobiota</taxon>
        <taxon>Verrucomicrobiia</taxon>
        <taxon>Verrucomicrobiales</taxon>
        <taxon>Verrucomicrobiaceae</taxon>
        <taxon>Luteolibacter</taxon>
    </lineage>
</organism>
<keyword evidence="3 5" id="KW-0067">ATP-binding</keyword>
<protein>
    <recommendedName>
        <fullName evidence="5 6">Dephospho-CoA kinase</fullName>
        <ecNumber evidence="5 6">2.7.1.24</ecNumber>
    </recommendedName>
    <alternativeName>
        <fullName evidence="5">Dephosphocoenzyme A kinase</fullName>
    </alternativeName>
</protein>
<keyword evidence="5 7" id="KW-0808">Transferase</keyword>
<keyword evidence="5 7" id="KW-0418">Kinase</keyword>
<evidence type="ECO:0000313" key="8">
    <source>
        <dbReference type="Proteomes" id="UP000676169"/>
    </source>
</evidence>
<dbReference type="CDD" id="cd02022">
    <property type="entry name" value="DPCK"/>
    <property type="match status" value="1"/>
</dbReference>
<dbReference type="AlphaFoldDB" id="A0A975G6E8"/>
<dbReference type="KEGG" id="lamb:KBB96_12160"/>
<dbReference type="GO" id="GO:0005524">
    <property type="term" value="F:ATP binding"/>
    <property type="evidence" value="ECO:0007669"/>
    <property type="project" value="UniProtKB-UniRule"/>
</dbReference>
<dbReference type="Gene3D" id="3.40.50.300">
    <property type="entry name" value="P-loop containing nucleotide triphosphate hydrolases"/>
    <property type="match status" value="1"/>
</dbReference>
<dbReference type="RefSeq" id="WP_211629715.1">
    <property type="nucleotide sequence ID" value="NZ_CP073100.1"/>
</dbReference>
<keyword evidence="2 5" id="KW-0547">Nucleotide-binding</keyword>
<dbReference type="GO" id="GO:0004140">
    <property type="term" value="F:dephospho-CoA kinase activity"/>
    <property type="evidence" value="ECO:0007669"/>
    <property type="project" value="UniProtKB-UniRule"/>
</dbReference>
<reference evidence="7" key="1">
    <citation type="submission" date="2021-04" db="EMBL/GenBank/DDBJ databases">
        <title>Luteolibacter sp. 32A isolated from the skin of an Anderson's salamander (Ambystoma andersonii).</title>
        <authorList>
            <person name="Spergser J."/>
            <person name="Busse H.-J."/>
        </authorList>
    </citation>
    <scope>NUCLEOTIDE SEQUENCE</scope>
    <source>
        <strain evidence="7">32A</strain>
    </source>
</reference>
<evidence type="ECO:0000256" key="2">
    <source>
        <dbReference type="ARBA" id="ARBA00022741"/>
    </source>
</evidence>
<comment type="catalytic activity">
    <reaction evidence="5">
        <text>3'-dephospho-CoA + ATP = ADP + CoA + H(+)</text>
        <dbReference type="Rhea" id="RHEA:18245"/>
        <dbReference type="ChEBI" id="CHEBI:15378"/>
        <dbReference type="ChEBI" id="CHEBI:30616"/>
        <dbReference type="ChEBI" id="CHEBI:57287"/>
        <dbReference type="ChEBI" id="CHEBI:57328"/>
        <dbReference type="ChEBI" id="CHEBI:456216"/>
        <dbReference type="EC" id="2.7.1.24"/>
    </reaction>
</comment>
<proteinExistence type="inferred from homology"/>
<sequence>MRTFALTGGIATGKSTFCRLLEEEMPGARIFDCDASVRGLLAADAGVAAEVRGLFGDDAVDVEGCVDRAFLRQRVFADPAARLALEGVLHPRVREECLASRAAAAKEGQVLFVADVPLLFEKGFDFGQERSLLVAVTRATQILRLKARNGFDDALMEAILAAQLPIEEKMRRADIVFWNEGPPEVLRSQIRRFSLSIP</sequence>
<evidence type="ECO:0000256" key="5">
    <source>
        <dbReference type="HAMAP-Rule" id="MF_00376"/>
    </source>
</evidence>
<dbReference type="GO" id="GO:0015937">
    <property type="term" value="P:coenzyme A biosynthetic process"/>
    <property type="evidence" value="ECO:0007669"/>
    <property type="project" value="UniProtKB-UniRule"/>
</dbReference>
<dbReference type="Proteomes" id="UP000676169">
    <property type="component" value="Chromosome"/>
</dbReference>
<comment type="function">
    <text evidence="5">Catalyzes the phosphorylation of the 3'-hydroxyl group of dephosphocoenzyme A to form coenzyme A.</text>
</comment>
<dbReference type="EC" id="2.7.1.24" evidence="5 6"/>
<feature type="binding site" evidence="5">
    <location>
        <begin position="11"/>
        <end position="16"/>
    </location>
    <ligand>
        <name>ATP</name>
        <dbReference type="ChEBI" id="CHEBI:30616"/>
    </ligand>
</feature>
<dbReference type="Pfam" id="PF01121">
    <property type="entry name" value="CoaE"/>
    <property type="match status" value="1"/>
</dbReference>
<evidence type="ECO:0000256" key="6">
    <source>
        <dbReference type="NCBIfam" id="TIGR00152"/>
    </source>
</evidence>
<accession>A0A975G6E8</accession>
<gene>
    <name evidence="5 7" type="primary">coaE</name>
    <name evidence="7" type="ORF">KBB96_12160</name>
</gene>
<dbReference type="InterPro" id="IPR027417">
    <property type="entry name" value="P-loop_NTPase"/>
</dbReference>
<comment type="similarity">
    <text evidence="1 5">Belongs to the CoaE family.</text>
</comment>
<keyword evidence="8" id="KW-1185">Reference proteome</keyword>
<dbReference type="PANTHER" id="PTHR10695">
    <property type="entry name" value="DEPHOSPHO-COA KINASE-RELATED"/>
    <property type="match status" value="1"/>
</dbReference>
<dbReference type="PANTHER" id="PTHR10695:SF46">
    <property type="entry name" value="BIFUNCTIONAL COENZYME A SYNTHASE-RELATED"/>
    <property type="match status" value="1"/>
</dbReference>
<evidence type="ECO:0000256" key="1">
    <source>
        <dbReference type="ARBA" id="ARBA00009018"/>
    </source>
</evidence>
<dbReference type="HAMAP" id="MF_00376">
    <property type="entry name" value="Dephospho_CoA_kinase"/>
    <property type="match status" value="1"/>
</dbReference>
<evidence type="ECO:0000313" key="7">
    <source>
        <dbReference type="EMBL" id="QUE49626.1"/>
    </source>
</evidence>
<dbReference type="GO" id="GO:0005737">
    <property type="term" value="C:cytoplasm"/>
    <property type="evidence" value="ECO:0007669"/>
    <property type="project" value="UniProtKB-SubCell"/>
</dbReference>
<keyword evidence="5" id="KW-0963">Cytoplasm</keyword>
<evidence type="ECO:0000256" key="3">
    <source>
        <dbReference type="ARBA" id="ARBA00022840"/>
    </source>
</evidence>
<dbReference type="NCBIfam" id="TIGR00152">
    <property type="entry name" value="dephospho-CoA kinase"/>
    <property type="match status" value="1"/>
</dbReference>
<evidence type="ECO:0000256" key="4">
    <source>
        <dbReference type="ARBA" id="ARBA00022993"/>
    </source>
</evidence>
<dbReference type="SUPFAM" id="SSF52540">
    <property type="entry name" value="P-loop containing nucleoside triphosphate hydrolases"/>
    <property type="match status" value="1"/>
</dbReference>